<evidence type="ECO:0000256" key="6">
    <source>
        <dbReference type="ARBA" id="ARBA00022989"/>
    </source>
</evidence>
<reference evidence="13 14" key="1">
    <citation type="journal article" date="2017" name="Curr. Biol.">
        <title>Genome architecture and evolution of a unichromosomal asexual nematode.</title>
        <authorList>
            <person name="Fradin H."/>
            <person name="Zegar C."/>
            <person name="Gutwein M."/>
            <person name="Lucas J."/>
            <person name="Kovtun M."/>
            <person name="Corcoran D."/>
            <person name="Baugh L.R."/>
            <person name="Kiontke K."/>
            <person name="Gunsalus K."/>
            <person name="Fitch D.H."/>
            <person name="Piano F."/>
        </authorList>
    </citation>
    <scope>NUCLEOTIDE SEQUENCE [LARGE SCALE GENOMIC DNA]</scope>
    <source>
        <strain evidence="13">PF1309</strain>
    </source>
</reference>
<evidence type="ECO:0000256" key="9">
    <source>
        <dbReference type="ARBA" id="ARBA00023315"/>
    </source>
</evidence>
<keyword evidence="3" id="KW-0808">Transferase</keyword>
<dbReference type="EMBL" id="LIAE01010396">
    <property type="protein sequence ID" value="PAV61871.1"/>
    <property type="molecule type" value="Genomic_DNA"/>
</dbReference>
<feature type="active site" description="Proton acceptor" evidence="10">
    <location>
        <position position="353"/>
    </location>
</feature>
<keyword evidence="11" id="KW-0732">Signal</keyword>
<dbReference type="InterPro" id="IPR000542">
    <property type="entry name" value="Carn_acyl_trans"/>
</dbReference>
<dbReference type="PROSITE" id="PS00439">
    <property type="entry name" value="ACYLTRANSF_C_1"/>
    <property type="match status" value="1"/>
</dbReference>
<dbReference type="GO" id="GO:0004095">
    <property type="term" value="F:carnitine O-palmitoyltransferase activity"/>
    <property type="evidence" value="ECO:0007669"/>
    <property type="project" value="TreeGrafter"/>
</dbReference>
<evidence type="ECO:0000256" key="10">
    <source>
        <dbReference type="PIRSR" id="PIRSR600542-1"/>
    </source>
</evidence>
<keyword evidence="9" id="KW-0012">Acyltransferase</keyword>
<evidence type="ECO:0000256" key="11">
    <source>
        <dbReference type="SAM" id="SignalP"/>
    </source>
</evidence>
<evidence type="ECO:0000256" key="4">
    <source>
        <dbReference type="ARBA" id="ARBA00022692"/>
    </source>
</evidence>
<dbReference type="GO" id="GO:0009437">
    <property type="term" value="P:carnitine metabolic process"/>
    <property type="evidence" value="ECO:0007669"/>
    <property type="project" value="TreeGrafter"/>
</dbReference>
<dbReference type="GO" id="GO:0006631">
    <property type="term" value="P:fatty acid metabolic process"/>
    <property type="evidence" value="ECO:0007669"/>
    <property type="project" value="UniProtKB-KW"/>
</dbReference>
<dbReference type="InterPro" id="IPR042231">
    <property type="entry name" value="Cho/carn_acyl_trans_2"/>
</dbReference>
<dbReference type="Pfam" id="PF00755">
    <property type="entry name" value="Carn_acyltransf"/>
    <property type="match status" value="1"/>
</dbReference>
<protein>
    <recommendedName>
        <fullName evidence="12">Choline/carnitine acyltransferase domain-containing protein</fullName>
    </recommendedName>
</protein>
<comment type="caution">
    <text evidence="13">The sequence shown here is derived from an EMBL/GenBank/DDBJ whole genome shotgun (WGS) entry which is preliminary data.</text>
</comment>
<feature type="chain" id="PRO_5013262834" description="Choline/carnitine acyltransferase domain-containing protein" evidence="11">
    <location>
        <begin position="22"/>
        <end position="653"/>
    </location>
</feature>
<feature type="signal peptide" evidence="11">
    <location>
        <begin position="1"/>
        <end position="21"/>
    </location>
</feature>
<dbReference type="AlphaFoldDB" id="A0A2A2JJS6"/>
<dbReference type="Gene3D" id="3.30.559.70">
    <property type="entry name" value="Choline/Carnitine o-acyltransferase, domain 2"/>
    <property type="match status" value="1"/>
</dbReference>
<evidence type="ECO:0000256" key="8">
    <source>
        <dbReference type="ARBA" id="ARBA00023136"/>
    </source>
</evidence>
<dbReference type="GO" id="GO:0016020">
    <property type="term" value="C:membrane"/>
    <property type="evidence" value="ECO:0007669"/>
    <property type="project" value="UniProtKB-SubCell"/>
</dbReference>
<comment type="subcellular location">
    <subcellularLocation>
        <location evidence="1">Membrane</location>
        <topology evidence="1">Multi-pass membrane protein</topology>
    </subcellularLocation>
</comment>
<evidence type="ECO:0000256" key="3">
    <source>
        <dbReference type="ARBA" id="ARBA00022679"/>
    </source>
</evidence>
<accession>A0A2A2JJS6</accession>
<proteinExistence type="inferred from homology"/>
<dbReference type="OrthoDB" id="240216at2759"/>
<keyword evidence="8" id="KW-0472">Membrane</keyword>
<keyword evidence="6" id="KW-1133">Transmembrane helix</keyword>
<keyword evidence="5" id="KW-0276">Fatty acid metabolism</keyword>
<dbReference type="STRING" id="2018661.A0A2A2JJS6"/>
<dbReference type="PANTHER" id="PTHR22589">
    <property type="entry name" value="CARNITINE O-ACYLTRANSFERASE"/>
    <property type="match status" value="1"/>
</dbReference>
<evidence type="ECO:0000256" key="2">
    <source>
        <dbReference type="ARBA" id="ARBA00005232"/>
    </source>
</evidence>
<dbReference type="InterPro" id="IPR023213">
    <property type="entry name" value="CAT-like_dom_sf"/>
</dbReference>
<dbReference type="SUPFAM" id="SSF52777">
    <property type="entry name" value="CoA-dependent acyltransferases"/>
    <property type="match status" value="2"/>
</dbReference>
<keyword evidence="7" id="KW-0443">Lipid metabolism</keyword>
<keyword evidence="4" id="KW-0812">Transmembrane</keyword>
<sequence>MSILLLRFSLILLFYYRGFLFEEIGKPISLPTKIFLMICGAIKSRARSFSYQKLLPWQPVPNLSATIKKYLETVRPILDDEKYSEMELQAKEFEHGAGQTLQWKLWMKWMISSNYVSDLWKEVVYLRGRDSLIVSNVGCGDLIYSQATTNQAARAACVTLLKMNYIRDVFVKDCLKPVTMGAPLCNSQLVDFNRTLRIPQKDCDVTIKLPQTYHIVVYHKGCWYKIVVHNGKRLIRPAELERALQLIIDADNRPDSGERLLSSLTAGPRELWAKIRNEKLADGLNKESLWAIESSLEIVFLDDQETGYDPNDPSAFANEVALALHGDGYQMWCDKPSVYMFTKNGRFLSQAEHSVADAMVLVQIREYIKYHEAYLKPYGQDGHCVGEIEFLPKPERLHWELDSETKTAIDHAYRIAKSVGDNLENTILVWEDYGKDFIKKSRVSPDAYCQMAIQLTYFKDQGKFDLTYEPAVLRLYKDGRTETVRSCSTKSCDFVRAMLDQNSDDSARLQLLKIACDAHQDYYRQAMAGRGLDRHLFALAVLAHHYKIEAPFLSNVFGMKYKLSTSQIPQHQMAEFAGKLNKDRSMFWPGGGFCCPEGSNYGICYSIAPTGDVLSFHISSWKNLEHTDVNRFAKCFRESLRDMKIMVDNATKK</sequence>
<dbReference type="InterPro" id="IPR039551">
    <property type="entry name" value="Cho/carn_acyl_trans"/>
</dbReference>
<feature type="domain" description="Choline/carnitine acyltransferase" evidence="12">
    <location>
        <begin position="59"/>
        <end position="638"/>
    </location>
</feature>
<evidence type="ECO:0000313" key="14">
    <source>
        <dbReference type="Proteomes" id="UP000218231"/>
    </source>
</evidence>
<dbReference type="Gene3D" id="3.30.559.10">
    <property type="entry name" value="Chloramphenicol acetyltransferase-like domain"/>
    <property type="match status" value="1"/>
</dbReference>
<keyword evidence="14" id="KW-1185">Reference proteome</keyword>
<evidence type="ECO:0000259" key="12">
    <source>
        <dbReference type="Pfam" id="PF00755"/>
    </source>
</evidence>
<dbReference type="PANTHER" id="PTHR22589:SF104">
    <property type="entry name" value="CHOLINE_CARNITINE ACYLTRANSFERASE DOMAIN-CONTAINING PROTEIN"/>
    <property type="match status" value="1"/>
</dbReference>
<dbReference type="Proteomes" id="UP000218231">
    <property type="component" value="Unassembled WGS sequence"/>
</dbReference>
<evidence type="ECO:0000313" key="13">
    <source>
        <dbReference type="EMBL" id="PAV61871.1"/>
    </source>
</evidence>
<organism evidence="13 14">
    <name type="scientific">Diploscapter pachys</name>
    <dbReference type="NCBI Taxonomy" id="2018661"/>
    <lineage>
        <taxon>Eukaryota</taxon>
        <taxon>Metazoa</taxon>
        <taxon>Ecdysozoa</taxon>
        <taxon>Nematoda</taxon>
        <taxon>Chromadorea</taxon>
        <taxon>Rhabditida</taxon>
        <taxon>Rhabditina</taxon>
        <taxon>Rhabditomorpha</taxon>
        <taxon>Rhabditoidea</taxon>
        <taxon>Rhabditidae</taxon>
        <taxon>Diploscapter</taxon>
    </lineage>
</organism>
<evidence type="ECO:0000256" key="7">
    <source>
        <dbReference type="ARBA" id="ARBA00023098"/>
    </source>
</evidence>
<dbReference type="FunFam" id="3.30.559.10:FF:000002">
    <property type="entry name" value="carnitine O-palmitoyltransferase 1, liver isoform"/>
    <property type="match status" value="1"/>
</dbReference>
<dbReference type="GO" id="GO:0005739">
    <property type="term" value="C:mitochondrion"/>
    <property type="evidence" value="ECO:0007669"/>
    <property type="project" value="TreeGrafter"/>
</dbReference>
<name>A0A2A2JJS6_9BILA</name>
<evidence type="ECO:0000256" key="1">
    <source>
        <dbReference type="ARBA" id="ARBA00004141"/>
    </source>
</evidence>
<comment type="similarity">
    <text evidence="2">Belongs to the carnitine/choline acetyltransferase family.</text>
</comment>
<gene>
    <name evidence="13" type="ORF">WR25_22797</name>
</gene>
<evidence type="ECO:0000256" key="5">
    <source>
        <dbReference type="ARBA" id="ARBA00022832"/>
    </source>
</evidence>